<dbReference type="EMBL" id="JBHFFA010000007">
    <property type="protein sequence ID" value="KAL2611749.1"/>
    <property type="molecule type" value="Genomic_DNA"/>
</dbReference>
<dbReference type="Pfam" id="PF02002">
    <property type="entry name" value="TFIIE_alpha"/>
    <property type="match status" value="1"/>
</dbReference>
<feature type="region of interest" description="Disordered" evidence="5">
    <location>
        <begin position="272"/>
        <end position="298"/>
    </location>
</feature>
<name>A0ABD1XS11_9MARC</name>
<feature type="compositionally biased region" description="Low complexity" evidence="5">
    <location>
        <begin position="397"/>
        <end position="414"/>
    </location>
</feature>
<dbReference type="Gene3D" id="3.30.40.10">
    <property type="entry name" value="Zinc/RING finger domain, C3HC4 (zinc finger)"/>
    <property type="match status" value="1"/>
</dbReference>
<feature type="coiled-coil region" evidence="4">
    <location>
        <begin position="224"/>
        <end position="251"/>
    </location>
</feature>
<evidence type="ECO:0000256" key="3">
    <source>
        <dbReference type="ARBA" id="ARBA00023163"/>
    </source>
</evidence>
<dbReference type="FunFam" id="3.30.40.10:FF:000269">
    <property type="entry name" value="Transcription initiation factor IIE subunit alpha"/>
    <property type="match status" value="1"/>
</dbReference>
<evidence type="ECO:0000256" key="4">
    <source>
        <dbReference type="SAM" id="Coils"/>
    </source>
</evidence>
<keyword evidence="3" id="KW-0804">Transcription</keyword>
<evidence type="ECO:0000256" key="2">
    <source>
        <dbReference type="ARBA" id="ARBA00023015"/>
    </source>
</evidence>
<feature type="compositionally biased region" description="Basic and acidic residues" evidence="5">
    <location>
        <begin position="346"/>
        <end position="356"/>
    </location>
</feature>
<dbReference type="PROSITE" id="PS51344">
    <property type="entry name" value="HTH_TFE_IIE"/>
    <property type="match status" value="1"/>
</dbReference>
<feature type="compositionally biased region" description="Polar residues" evidence="5">
    <location>
        <begin position="463"/>
        <end position="473"/>
    </location>
</feature>
<protein>
    <recommendedName>
        <fullName evidence="6">HTH TFE/IIEalpha-type domain-containing protein</fullName>
    </recommendedName>
</protein>
<dbReference type="SUPFAM" id="SSF57783">
    <property type="entry name" value="Zinc beta-ribbon"/>
    <property type="match status" value="1"/>
</dbReference>
<dbReference type="AlphaFoldDB" id="A0ABD1XS11"/>
<sequence length="497" mass="55736">MSSVEPFRKLVKLVARAFYDEEIPPKGANRSKSDKSDNRGIAVVILDALTRRQWVKEEDLARDLRLHPKQLRRTLRVLEEELLILREHRRETVKGAKIYNAAVAAVSEQPTEREGEEKPKVHTHSYCCLDYAQVYDIVRYRIHRSKKKIKDELEDRNTVQEYICPAASCGRRYSALDALRLINVYDGNFHCELCDAELVAESDKLAAAELGDGDGEDNARRRRREKLKELYDKLEKQLRPLMEQLARVKDLTPPDFGSLEAWEKKAIATGRLAGTDPSTSDLSKPSHGQGPTGTPMPFLGETKVEVALAGGDSKKEEEKEEAAQLKVLPPWMIRQGMNLTASQRGEITKQEVKGEDGVSPDGPDVKDVKPADEDKEEVQRKIQEEYLKAYYAALLQRQQQTEQQAAQPVTAETPVAATDDEEAGERQVGMKAKRDASDEVEGEEEDEEVEWEDATAAEPVDTTVASQDTSFTNGDVPDTAPDAGGEFDDDDVDWEEG</sequence>
<keyword evidence="2" id="KW-0805">Transcription regulation</keyword>
<evidence type="ECO:0000256" key="1">
    <source>
        <dbReference type="ARBA" id="ARBA00008947"/>
    </source>
</evidence>
<evidence type="ECO:0000313" key="8">
    <source>
        <dbReference type="Proteomes" id="UP001605036"/>
    </source>
</evidence>
<gene>
    <name evidence="7" type="ORF">R1flu_023441</name>
</gene>
<dbReference type="InterPro" id="IPR017919">
    <property type="entry name" value="TFIIE/TFIIEa_HTH"/>
</dbReference>
<accession>A0ABD1XS11</accession>
<keyword evidence="8" id="KW-1185">Reference proteome</keyword>
<dbReference type="InterPro" id="IPR024550">
    <property type="entry name" value="TFIIEa/SarR/Rpc3_HTH_dom"/>
</dbReference>
<comment type="caution">
    <text evidence="7">The sequence shown here is derived from an EMBL/GenBank/DDBJ whole genome shotgun (WGS) entry which is preliminary data.</text>
</comment>
<feature type="domain" description="HTH TFE/IIEalpha-type" evidence="6">
    <location>
        <begin position="7"/>
        <end position="139"/>
    </location>
</feature>
<dbReference type="InterPro" id="IPR002853">
    <property type="entry name" value="TFIIE_asu"/>
</dbReference>
<keyword evidence="4" id="KW-0175">Coiled coil</keyword>
<evidence type="ECO:0000313" key="7">
    <source>
        <dbReference type="EMBL" id="KAL2611749.1"/>
    </source>
</evidence>
<feature type="region of interest" description="Disordered" evidence="5">
    <location>
        <begin position="341"/>
        <end position="377"/>
    </location>
</feature>
<dbReference type="Proteomes" id="UP001605036">
    <property type="component" value="Unassembled WGS sequence"/>
</dbReference>
<dbReference type="PANTHER" id="PTHR13097:SF7">
    <property type="entry name" value="GENERAL TRANSCRIPTION FACTOR IIE SUBUNIT 1"/>
    <property type="match status" value="1"/>
</dbReference>
<proteinExistence type="inferred from homology"/>
<feature type="region of interest" description="Disordered" evidence="5">
    <location>
        <begin position="397"/>
        <end position="497"/>
    </location>
</feature>
<evidence type="ECO:0000259" key="6">
    <source>
        <dbReference type="PROSITE" id="PS51344"/>
    </source>
</evidence>
<dbReference type="InterPro" id="IPR039997">
    <property type="entry name" value="TFE"/>
</dbReference>
<organism evidence="7 8">
    <name type="scientific">Riccia fluitans</name>
    <dbReference type="NCBI Taxonomy" id="41844"/>
    <lineage>
        <taxon>Eukaryota</taxon>
        <taxon>Viridiplantae</taxon>
        <taxon>Streptophyta</taxon>
        <taxon>Embryophyta</taxon>
        <taxon>Marchantiophyta</taxon>
        <taxon>Marchantiopsida</taxon>
        <taxon>Marchantiidae</taxon>
        <taxon>Marchantiales</taxon>
        <taxon>Ricciaceae</taxon>
        <taxon>Riccia</taxon>
    </lineage>
</organism>
<evidence type="ECO:0000256" key="5">
    <source>
        <dbReference type="SAM" id="MobiDB-lite"/>
    </source>
</evidence>
<comment type="similarity">
    <text evidence="1">Belongs to the TFIIE alpha subunit family.</text>
</comment>
<reference evidence="7 8" key="1">
    <citation type="submission" date="2024-09" db="EMBL/GenBank/DDBJ databases">
        <title>Chromosome-scale assembly of Riccia fluitans.</title>
        <authorList>
            <person name="Paukszto L."/>
            <person name="Sawicki J."/>
            <person name="Karawczyk K."/>
            <person name="Piernik-Szablinska J."/>
            <person name="Szczecinska M."/>
            <person name="Mazdziarz M."/>
        </authorList>
    </citation>
    <scope>NUCLEOTIDE SEQUENCE [LARGE SCALE GENOMIC DNA]</scope>
    <source>
        <strain evidence="7">Rf_01</strain>
        <tissue evidence="7">Aerial parts of the thallus</tissue>
    </source>
</reference>
<feature type="compositionally biased region" description="Acidic residues" evidence="5">
    <location>
        <begin position="438"/>
        <end position="455"/>
    </location>
</feature>
<feature type="compositionally biased region" description="Acidic residues" evidence="5">
    <location>
        <begin position="485"/>
        <end position="497"/>
    </location>
</feature>
<dbReference type="SMART" id="SM00531">
    <property type="entry name" value="TFIIE"/>
    <property type="match status" value="1"/>
</dbReference>
<dbReference type="PANTHER" id="PTHR13097">
    <property type="entry name" value="TRANSCRIPTION INITIATION FACTOR IIE, ALPHA SUBUNIT"/>
    <property type="match status" value="1"/>
</dbReference>
<feature type="compositionally biased region" description="Basic and acidic residues" evidence="5">
    <location>
        <begin position="363"/>
        <end position="377"/>
    </location>
</feature>
<dbReference type="InterPro" id="IPR013083">
    <property type="entry name" value="Znf_RING/FYVE/PHD"/>
</dbReference>